<evidence type="ECO:0000313" key="2">
    <source>
        <dbReference type="Proteomes" id="UP000292695"/>
    </source>
</evidence>
<evidence type="ECO:0000313" key="1">
    <source>
        <dbReference type="EMBL" id="TCC20003.1"/>
    </source>
</evidence>
<dbReference type="AlphaFoldDB" id="A0A4R0I558"/>
<dbReference type="RefSeq" id="WP_131295970.1">
    <property type="nucleotide sequence ID" value="NZ_SJKA01000022.1"/>
</dbReference>
<dbReference type="Proteomes" id="UP000292695">
    <property type="component" value="Unassembled WGS sequence"/>
</dbReference>
<dbReference type="EMBL" id="SJKA01000022">
    <property type="protein sequence ID" value="TCC20003.1"/>
    <property type="molecule type" value="Genomic_DNA"/>
</dbReference>
<accession>A0A4R0I558</accession>
<gene>
    <name evidence="1" type="ORF">E0H50_37920</name>
</gene>
<proteinExistence type="predicted"/>
<sequence length="101" mass="11335">MQEADAKAESQADPSATVLEERVKAHQRHLAAHVNVQQALDRLLIVATNDIVESAFKWLDGVRDDDANEELFVDARFVFVNAVRRDLNIVKPIQQVKPMSA</sequence>
<keyword evidence="2" id="KW-1185">Reference proteome</keyword>
<comment type="caution">
    <text evidence="1">The sequence shown here is derived from an EMBL/GenBank/DDBJ whole genome shotgun (WGS) entry which is preliminary data.</text>
</comment>
<organism evidence="1 2">
    <name type="scientific">Kribbella sindirgiensis</name>
    <dbReference type="NCBI Taxonomy" id="1124744"/>
    <lineage>
        <taxon>Bacteria</taxon>
        <taxon>Bacillati</taxon>
        <taxon>Actinomycetota</taxon>
        <taxon>Actinomycetes</taxon>
        <taxon>Propionibacteriales</taxon>
        <taxon>Kribbellaceae</taxon>
        <taxon>Kribbella</taxon>
    </lineage>
</organism>
<protein>
    <submittedName>
        <fullName evidence="1">Uncharacterized protein</fullName>
    </submittedName>
</protein>
<reference evidence="1 2" key="1">
    <citation type="submission" date="2019-02" db="EMBL/GenBank/DDBJ databases">
        <title>Kribbella capetownensis sp. nov. and Kribbella speibonae sp. nov., isolated from soil.</title>
        <authorList>
            <person name="Curtis S.M."/>
            <person name="Norton I."/>
            <person name="Everest G.J."/>
            <person name="Meyers P.R."/>
        </authorList>
    </citation>
    <scope>NUCLEOTIDE SEQUENCE [LARGE SCALE GENOMIC DNA]</scope>
    <source>
        <strain evidence="1 2">DSM 27082</strain>
    </source>
</reference>
<name>A0A4R0I558_9ACTN</name>